<gene>
    <name evidence="2" type="ORF">HQ394_00670</name>
</gene>
<evidence type="ECO:0000313" key="3">
    <source>
        <dbReference type="Proteomes" id="UP000516369"/>
    </source>
</evidence>
<dbReference type="KEGG" id="dvn:HQ394_00670"/>
<dbReference type="InterPro" id="IPR029063">
    <property type="entry name" value="SAM-dependent_MTases_sf"/>
</dbReference>
<dbReference type="EMBL" id="CP053923">
    <property type="protein sequence ID" value="QNT68144.1"/>
    <property type="molecule type" value="Genomic_DNA"/>
</dbReference>
<evidence type="ECO:0000259" key="1">
    <source>
        <dbReference type="Pfam" id="PF08242"/>
    </source>
</evidence>
<dbReference type="Pfam" id="PF08242">
    <property type="entry name" value="Methyltransf_12"/>
    <property type="match status" value="1"/>
</dbReference>
<keyword evidence="3" id="KW-1185">Reference proteome</keyword>
<organism evidence="2 3">
    <name type="scientific">Defluviicoccus vanus</name>
    <dbReference type="NCBI Taxonomy" id="111831"/>
    <lineage>
        <taxon>Bacteria</taxon>
        <taxon>Pseudomonadati</taxon>
        <taxon>Pseudomonadota</taxon>
        <taxon>Alphaproteobacteria</taxon>
        <taxon>Rhodospirillales</taxon>
        <taxon>Rhodospirillaceae</taxon>
        <taxon>Defluviicoccus</taxon>
    </lineage>
</organism>
<keyword evidence="2" id="KW-0808">Transferase</keyword>
<dbReference type="Gene3D" id="3.40.50.150">
    <property type="entry name" value="Vaccinia Virus protein VP39"/>
    <property type="match status" value="1"/>
</dbReference>
<dbReference type="SUPFAM" id="SSF53335">
    <property type="entry name" value="S-adenosyl-L-methionine-dependent methyltransferases"/>
    <property type="match status" value="1"/>
</dbReference>
<protein>
    <submittedName>
        <fullName evidence="2">Class I SAM-dependent methyltransferase</fullName>
    </submittedName>
</protein>
<accession>A0A7H1MXF8</accession>
<dbReference type="CDD" id="cd02440">
    <property type="entry name" value="AdoMet_MTases"/>
    <property type="match status" value="1"/>
</dbReference>
<name>A0A7H1MXF8_9PROT</name>
<keyword evidence="2" id="KW-0489">Methyltransferase</keyword>
<evidence type="ECO:0000313" key="2">
    <source>
        <dbReference type="EMBL" id="QNT68144.1"/>
    </source>
</evidence>
<reference evidence="2 3" key="1">
    <citation type="submission" date="2020-05" db="EMBL/GenBank/DDBJ databases">
        <title>Complete closed genome sequence of Defluviicoccus vanus.</title>
        <authorList>
            <person name="Bessarab I."/>
            <person name="Arumugam K."/>
            <person name="Maszenan A.M."/>
            <person name="Seviour R.J."/>
            <person name="Williams R.B."/>
        </authorList>
    </citation>
    <scope>NUCLEOTIDE SEQUENCE [LARGE SCALE GENOMIC DNA]</scope>
    <source>
        <strain evidence="2 3">Ben 114</strain>
    </source>
</reference>
<dbReference type="Proteomes" id="UP000516369">
    <property type="component" value="Chromosome"/>
</dbReference>
<dbReference type="AlphaFoldDB" id="A0A7H1MXF8"/>
<proteinExistence type="predicted"/>
<sequence length="396" mass="43351">MPSSESDCNGATPKERLAPLLADFPADLWDDRLYRSILWVDSYVDALSLAVLAALGADSALTTPASAATLCRALDLAGDFAPHLTWLLERAAIGGAVGVEDTSGTRRYYRTDRWRLADAPQLAAKGLAIDAGNRPTIALLQAAAAAWPRIARGEVSGEDALLNPEAIGLWLDYFDNANLLYAANNRVAAVIATASLAEKQHFSILELGAGAGSATEALLDELVRRGLKGRLQRYLVTEPSALFRRRGERRLKARRRNLPLQFAALDIDQPWADQLPDDGRFDLICGVNVLHVARDLAFSLGEARARLAPGGSLVAGECLRPFPDQSVYVEFVFQLLDSFKAVITHPDRRPRPGFLTPEEWQRSLTDAGFTNVSFRPDHRRTRSIFPHLYIAAICAQ</sequence>
<dbReference type="InterPro" id="IPR013217">
    <property type="entry name" value="Methyltransf_12"/>
</dbReference>
<dbReference type="GO" id="GO:0032259">
    <property type="term" value="P:methylation"/>
    <property type="evidence" value="ECO:0007669"/>
    <property type="project" value="UniProtKB-KW"/>
</dbReference>
<dbReference type="GO" id="GO:0008168">
    <property type="term" value="F:methyltransferase activity"/>
    <property type="evidence" value="ECO:0007669"/>
    <property type="project" value="UniProtKB-KW"/>
</dbReference>
<dbReference type="RefSeq" id="WP_190261586.1">
    <property type="nucleotide sequence ID" value="NZ_CP053923.1"/>
</dbReference>
<feature type="domain" description="Methyltransferase type 12" evidence="1">
    <location>
        <begin position="205"/>
        <end position="313"/>
    </location>
</feature>